<dbReference type="EMBL" id="JAWNFU010000001">
    <property type="protein sequence ID" value="MDY5152724.1"/>
    <property type="molecule type" value="Genomic_DNA"/>
</dbReference>
<dbReference type="InterPro" id="IPR050496">
    <property type="entry name" value="SNF2_RAD54_helicase_repair"/>
</dbReference>
<dbReference type="AlphaFoldDB" id="A0A1G7A1Q1"/>
<reference evidence="9" key="2">
    <citation type="submission" date="2016-10" db="EMBL/GenBank/DDBJ databases">
        <authorList>
            <person name="Varghese N."/>
        </authorList>
    </citation>
    <scope>NUCLEOTIDE SEQUENCE [LARGE SCALE GENOMIC DNA]</scope>
    <source>
        <strain evidence="9">DSM 20639</strain>
    </source>
</reference>
<dbReference type="Proteomes" id="UP000182744">
    <property type="component" value="Unassembled WGS sequence"/>
</dbReference>
<feature type="domain" description="SWIM-type" evidence="4">
    <location>
        <begin position="62"/>
        <end position="95"/>
    </location>
</feature>
<evidence type="ECO:0000256" key="3">
    <source>
        <dbReference type="SAM" id="MobiDB-lite"/>
    </source>
</evidence>
<dbReference type="InterPro" id="IPR001650">
    <property type="entry name" value="Helicase_C-like"/>
</dbReference>
<dbReference type="GO" id="GO:0004386">
    <property type="term" value="F:helicase activity"/>
    <property type="evidence" value="ECO:0007669"/>
    <property type="project" value="UniProtKB-KW"/>
</dbReference>
<evidence type="ECO:0000313" key="9">
    <source>
        <dbReference type="Proteomes" id="UP000182744"/>
    </source>
</evidence>
<dbReference type="Pfam" id="PF00176">
    <property type="entry name" value="SNF2-rel_dom"/>
    <property type="match status" value="1"/>
</dbReference>
<dbReference type="PANTHER" id="PTHR45629:SF7">
    <property type="entry name" value="DNA EXCISION REPAIR PROTEIN ERCC-6-RELATED"/>
    <property type="match status" value="1"/>
</dbReference>
<evidence type="ECO:0000259" key="4">
    <source>
        <dbReference type="PROSITE" id="PS50966"/>
    </source>
</evidence>
<evidence type="ECO:0000259" key="6">
    <source>
        <dbReference type="PROSITE" id="PS51194"/>
    </source>
</evidence>
<dbReference type="GO" id="GO:0008270">
    <property type="term" value="F:zinc ion binding"/>
    <property type="evidence" value="ECO:0007669"/>
    <property type="project" value="UniProtKB-KW"/>
</dbReference>
<dbReference type="PROSITE" id="PS51192">
    <property type="entry name" value="HELICASE_ATP_BIND_1"/>
    <property type="match status" value="1"/>
</dbReference>
<dbReference type="Pfam" id="PF00271">
    <property type="entry name" value="Helicase_C"/>
    <property type="match status" value="1"/>
</dbReference>
<evidence type="ECO:0000259" key="5">
    <source>
        <dbReference type="PROSITE" id="PS51192"/>
    </source>
</evidence>
<dbReference type="SUPFAM" id="SSF52540">
    <property type="entry name" value="P-loop containing nucleoside triphosphate hydrolases"/>
    <property type="match status" value="2"/>
</dbReference>
<dbReference type="PANTHER" id="PTHR45629">
    <property type="entry name" value="SNF2/RAD54 FAMILY MEMBER"/>
    <property type="match status" value="1"/>
</dbReference>
<evidence type="ECO:0000256" key="1">
    <source>
        <dbReference type="ARBA" id="ARBA00022801"/>
    </source>
</evidence>
<dbReference type="SMART" id="SM00490">
    <property type="entry name" value="HELICc"/>
    <property type="match status" value="1"/>
</dbReference>
<dbReference type="GO" id="GO:0016787">
    <property type="term" value="F:hydrolase activity"/>
    <property type="evidence" value="ECO:0007669"/>
    <property type="project" value="UniProtKB-KW"/>
</dbReference>
<keyword evidence="7" id="KW-0347">Helicase</keyword>
<dbReference type="InterPro" id="IPR000330">
    <property type="entry name" value="SNF2_N"/>
</dbReference>
<evidence type="ECO:0000313" key="8">
    <source>
        <dbReference type="EMBL" id="SDE08868.1"/>
    </source>
</evidence>
<dbReference type="InterPro" id="IPR027417">
    <property type="entry name" value="P-loop_NTPase"/>
</dbReference>
<dbReference type="Proteomes" id="UP001273799">
    <property type="component" value="Unassembled WGS sequence"/>
</dbReference>
<dbReference type="EMBL" id="FNAU01000002">
    <property type="protein sequence ID" value="SDE08868.1"/>
    <property type="molecule type" value="Genomic_DNA"/>
</dbReference>
<feature type="domain" description="Helicase ATP-binding" evidence="5">
    <location>
        <begin position="669"/>
        <end position="832"/>
    </location>
</feature>
<reference evidence="7" key="3">
    <citation type="submission" date="2023-10" db="EMBL/GenBank/DDBJ databases">
        <title>Whole Genome based description of the genera Actinobaculum and Actinotignum reveals a complex phylogenetic relationship within the species included in the genus Actinotignum.</title>
        <authorList>
            <person name="Jensen C.S."/>
            <person name="Dargis R."/>
            <person name="Kemp M."/>
            <person name="Christensen J.J."/>
        </authorList>
    </citation>
    <scope>NUCLEOTIDE SEQUENCE</scope>
    <source>
        <strain evidence="7">Actinobaculum_suis_CCUG19206T</strain>
    </source>
</reference>
<dbReference type="RefSeq" id="WP_074660930.1">
    <property type="nucleotide sequence ID" value="NZ_FNAU01000002.1"/>
</dbReference>
<gene>
    <name evidence="7" type="ORF">R6G71_01470</name>
    <name evidence="8" type="ORF">SAMN05421878_10239</name>
</gene>
<organism evidence="8 9">
    <name type="scientific">Actinobaculum suis</name>
    <dbReference type="NCBI Taxonomy" id="1657"/>
    <lineage>
        <taxon>Bacteria</taxon>
        <taxon>Bacillati</taxon>
        <taxon>Actinomycetota</taxon>
        <taxon>Actinomycetes</taxon>
        <taxon>Actinomycetales</taxon>
        <taxon>Actinomycetaceae</taxon>
        <taxon>Actinobaculum</taxon>
    </lineage>
</organism>
<dbReference type="InterPro" id="IPR007527">
    <property type="entry name" value="Znf_SWIM"/>
</dbReference>
<feature type="domain" description="Helicase C-terminal" evidence="6">
    <location>
        <begin position="957"/>
        <end position="1113"/>
    </location>
</feature>
<accession>A0A1G7A1Q1</accession>
<protein>
    <submittedName>
        <fullName evidence="7">DEAD/DEAH box helicase</fullName>
        <ecNumber evidence="7">3.6.4.-</ecNumber>
    </submittedName>
    <submittedName>
        <fullName evidence="8">SWIM zinc finger</fullName>
    </submittedName>
</protein>
<dbReference type="InterPro" id="IPR038718">
    <property type="entry name" value="SNF2-like_sf"/>
</dbReference>
<dbReference type="GO" id="GO:0015616">
    <property type="term" value="F:DNA translocase activity"/>
    <property type="evidence" value="ECO:0007669"/>
    <property type="project" value="TreeGrafter"/>
</dbReference>
<dbReference type="PROSITE" id="PS51194">
    <property type="entry name" value="HELICASE_CTER"/>
    <property type="match status" value="1"/>
</dbReference>
<evidence type="ECO:0000256" key="2">
    <source>
        <dbReference type="PROSITE-ProRule" id="PRU00325"/>
    </source>
</evidence>
<keyword evidence="2" id="KW-0862">Zinc</keyword>
<dbReference type="Gene3D" id="3.40.50.300">
    <property type="entry name" value="P-loop containing nucleotide triphosphate hydrolases"/>
    <property type="match status" value="1"/>
</dbReference>
<feature type="compositionally biased region" description="Basic and acidic residues" evidence="3">
    <location>
        <begin position="416"/>
        <end position="429"/>
    </location>
</feature>
<evidence type="ECO:0000313" key="7">
    <source>
        <dbReference type="EMBL" id="MDY5152724.1"/>
    </source>
</evidence>
<feature type="region of interest" description="Disordered" evidence="3">
    <location>
        <begin position="385"/>
        <end position="438"/>
    </location>
</feature>
<dbReference type="PROSITE" id="PS50966">
    <property type="entry name" value="ZF_SWIM"/>
    <property type="match status" value="1"/>
</dbReference>
<dbReference type="CDD" id="cd18793">
    <property type="entry name" value="SF2_C_SNF"/>
    <property type="match status" value="1"/>
</dbReference>
<dbReference type="InterPro" id="IPR014001">
    <property type="entry name" value="Helicase_ATP-bd"/>
</dbReference>
<dbReference type="SMART" id="SM00487">
    <property type="entry name" value="DEXDc"/>
    <property type="match status" value="1"/>
</dbReference>
<feature type="compositionally biased region" description="Low complexity" evidence="3">
    <location>
        <begin position="385"/>
        <end position="415"/>
    </location>
</feature>
<name>A0A1G7A1Q1_9ACTO</name>
<keyword evidence="2" id="KW-0479">Metal-binding</keyword>
<dbReference type="GO" id="GO:0005524">
    <property type="term" value="F:ATP binding"/>
    <property type="evidence" value="ECO:0007669"/>
    <property type="project" value="InterPro"/>
</dbReference>
<keyword evidence="7" id="KW-0067">ATP-binding</keyword>
<keyword evidence="7" id="KW-0547">Nucleotide-binding</keyword>
<proteinExistence type="predicted"/>
<sequence>MAENIREQIAALRDAQIISIVGETMFSRGYQYFINEHVLHTDEEPELAGGISAVVLGNGRSYRVVINSLHPFHATCGCPVRVRCKHIAATLLAVRAESSSWREQLYMLGSGRQVTKANQHEPEYERLGLRLERTKTGIKLRPLRQLRAGNWTPNQMSWNQFAQRQRPGARTGSRLAVPAHRAALQNFMRQVSSGYRSPHEGLTLRDLGSMALALLAQAAQAGVELFWQDTSHPLEISADPWEVCADVTLLDSGDLQVRILALGADGRRVEVLENTKPLLGLLVTDNGAILGALPQGTSKAVAALLCTNHPISVPQKDRLEFETAFLPSLEKILPVSSRDDSYHPCRVSPPRLCLEVSRPESGYFEITAKQQVSLEGDAAELRGAAENTAPETTLAAEASTAASEESTEADAAAAIESREDGVEPQRESQPEAQPEPQIAPIADYLALRDDIETCLRLWENSAVGGVPTSLRSALLLSQFHTSAAEINAWGSNTTNLNFEQFARFQGELAPRLEEAGIRVFYADGAQLHISHEKPVIETRIQESNDWLDLGIVVTIGDFEVPLPELYEALTNNYDYVIRGDVMIPLGPDFDPLRALLSSAAALGEVAPKTVRVPTVRAHALYLSESQLTASKNIRKKLRELERLGDPEPLPEHVSATLRGYQQNGYAWLTHLARANFGGVLADDMGLGKTLQILTMIQRLQETGEREGPVLIVAPTSVVSNWQAEAQKFTPQLRVQVVRNSAKRRRESIPELASSADIVVTSYTLARIDAKEYRRVQWGGVVADEAQAIKNPATNSYKAIADLRRPWTFAVTGTPIENSLGDLAALLYLTAPGLLPNRTVFWEKFRKPIERRGDQEATKLLQRLVHPFIMRRRKNDVAQDLPEKVENTILVELTPKHMRRYRQQLERERQEVLGLIEDVDHNRISILASLTRLRRLAIDPGLFDEKAGLSESAKTERLVEHLHELLPEGHQVLVFSQFTSYLERIARRLGEAGISYSYLDGSTRDRDGAIASFREGENPVFLISLKAGGTGLNLVEADYVYIMDPWWNPAAEEQAIDRSHRIGQGKQVMVYRLVSQGTIEEKVVALQDRKRSLAGIVNSGADRPITAADMRALLSDVGSSGGF</sequence>
<dbReference type="Gene3D" id="3.40.50.10810">
    <property type="entry name" value="Tandem AAA-ATPase domain"/>
    <property type="match status" value="1"/>
</dbReference>
<dbReference type="EC" id="3.6.4.-" evidence="7"/>
<keyword evidence="9" id="KW-1185">Reference proteome</keyword>
<keyword evidence="2" id="KW-0863">Zinc-finger</keyword>
<reference evidence="8" key="1">
    <citation type="submission" date="2016-10" db="EMBL/GenBank/DDBJ databases">
        <authorList>
            <person name="de Groot N.N."/>
        </authorList>
    </citation>
    <scope>NUCLEOTIDE SEQUENCE [LARGE SCALE GENOMIC DNA]</scope>
    <source>
        <strain evidence="8">DSM 20639</strain>
    </source>
</reference>
<dbReference type="InterPro" id="IPR049730">
    <property type="entry name" value="SNF2/RAD54-like_C"/>
</dbReference>
<keyword evidence="1 7" id="KW-0378">Hydrolase</keyword>